<dbReference type="Proteomes" id="UP001268542">
    <property type="component" value="Unassembled WGS sequence"/>
</dbReference>
<dbReference type="Pfam" id="PF02525">
    <property type="entry name" value="Flavodoxin_2"/>
    <property type="match status" value="1"/>
</dbReference>
<organism evidence="4 5">
    <name type="scientific">Nocardioides imazamoxiresistens</name>
    <dbReference type="NCBI Taxonomy" id="3231893"/>
    <lineage>
        <taxon>Bacteria</taxon>
        <taxon>Bacillati</taxon>
        <taxon>Actinomycetota</taxon>
        <taxon>Actinomycetes</taxon>
        <taxon>Propionibacteriales</taxon>
        <taxon>Nocardioidaceae</taxon>
        <taxon>Nocardioides</taxon>
    </lineage>
</organism>
<dbReference type="GO" id="GO:0016491">
    <property type="term" value="F:oxidoreductase activity"/>
    <property type="evidence" value="ECO:0007669"/>
    <property type="project" value="UniProtKB-KW"/>
</dbReference>
<feature type="domain" description="Flavodoxin-like fold" evidence="3">
    <location>
        <begin position="1"/>
        <end position="192"/>
    </location>
</feature>
<dbReference type="InterPro" id="IPR003680">
    <property type="entry name" value="Flavodoxin_fold"/>
</dbReference>
<reference evidence="4 5" key="1">
    <citation type="submission" date="2023-08" db="EMBL/GenBank/DDBJ databases">
        <title>Nocardioides seae sp. nov., a bacterium isolated from a soil.</title>
        <authorList>
            <person name="Wang X."/>
        </authorList>
    </citation>
    <scope>NUCLEOTIDE SEQUENCE [LARGE SCALE GENOMIC DNA]</scope>
    <source>
        <strain evidence="4 5">YZH12</strain>
    </source>
</reference>
<protein>
    <submittedName>
        <fullName evidence="4">NAD(P)H-dependent oxidoreductase</fullName>
        <ecNumber evidence="4">1.-.-.-</ecNumber>
    </submittedName>
</protein>
<dbReference type="PANTHER" id="PTHR10204">
    <property type="entry name" value="NAD P H OXIDOREDUCTASE-RELATED"/>
    <property type="match status" value="1"/>
</dbReference>
<accession>A0ABU3Q0V5</accession>
<comment type="caution">
    <text evidence="4">The sequence shown here is derived from an EMBL/GenBank/DDBJ whole genome shotgun (WGS) entry which is preliminary data.</text>
</comment>
<dbReference type="SUPFAM" id="SSF52218">
    <property type="entry name" value="Flavoproteins"/>
    <property type="match status" value="1"/>
</dbReference>
<proteinExistence type="inferred from homology"/>
<dbReference type="InterPro" id="IPR029039">
    <property type="entry name" value="Flavoprotein-like_sf"/>
</dbReference>
<comment type="similarity">
    <text evidence="1">Belongs to the NAD(P)H dehydrogenase (quinone) family.</text>
</comment>
<name>A0ABU3Q0V5_9ACTN</name>
<dbReference type="Gene3D" id="3.40.50.360">
    <property type="match status" value="1"/>
</dbReference>
<evidence type="ECO:0000256" key="1">
    <source>
        <dbReference type="ARBA" id="ARBA00006252"/>
    </source>
</evidence>
<evidence type="ECO:0000313" key="5">
    <source>
        <dbReference type="Proteomes" id="UP001268542"/>
    </source>
</evidence>
<dbReference type="EC" id="1.-.-.-" evidence="4"/>
<dbReference type="RefSeq" id="WP_315735321.1">
    <property type="nucleotide sequence ID" value="NZ_JAVYII010000009.1"/>
</dbReference>
<keyword evidence="2 4" id="KW-0560">Oxidoreductase</keyword>
<gene>
    <name evidence="4" type="ORF">RDV89_18035</name>
</gene>
<keyword evidence="5" id="KW-1185">Reference proteome</keyword>
<dbReference type="InterPro" id="IPR051545">
    <property type="entry name" value="NAD(P)H_dehydrogenase_qn"/>
</dbReference>
<evidence type="ECO:0000256" key="2">
    <source>
        <dbReference type="ARBA" id="ARBA00023002"/>
    </source>
</evidence>
<evidence type="ECO:0000259" key="3">
    <source>
        <dbReference type="Pfam" id="PF02525"/>
    </source>
</evidence>
<sequence>MRTLIVTAHADPAPAPGEQPRSVTHRTARRIQELLGGAAEEAHLAQEGFDPRFTAADREAYLTGATAAPDVIAEQRRLDRADHVVLVFPVYWWSMPALLKGWVDRVFVAGWAFDIGDDDRVVPRLDRLTAHLVPVSGTPAGSFERHGYARSFRTQVEHGVVGYCGMRSGATAFVHDSESADAAVVAAAVDAAATAVADAVRGGGMLAR</sequence>
<dbReference type="PANTHER" id="PTHR10204:SF34">
    <property type="entry name" value="NAD(P)H DEHYDROGENASE [QUINONE] 1 ISOFORM 1"/>
    <property type="match status" value="1"/>
</dbReference>
<dbReference type="EMBL" id="JAVYII010000009">
    <property type="protein sequence ID" value="MDT9594994.1"/>
    <property type="molecule type" value="Genomic_DNA"/>
</dbReference>
<evidence type="ECO:0000313" key="4">
    <source>
        <dbReference type="EMBL" id="MDT9594994.1"/>
    </source>
</evidence>